<dbReference type="STRING" id="47427.A0A2H3E6E9"/>
<keyword evidence="6" id="KW-0408">Iron</keyword>
<evidence type="ECO:0000256" key="7">
    <source>
        <dbReference type="ARBA" id="ARBA00025795"/>
    </source>
</evidence>
<keyword evidence="4" id="KW-0479">Metal-binding</keyword>
<keyword evidence="5" id="KW-0560">Oxidoreductase</keyword>
<dbReference type="EMBL" id="KZ293652">
    <property type="protein sequence ID" value="PBK95236.1"/>
    <property type="molecule type" value="Genomic_DNA"/>
</dbReference>
<dbReference type="PROSITE" id="PS51405">
    <property type="entry name" value="HEME_HALOPEROXIDASE"/>
    <property type="match status" value="1"/>
</dbReference>
<dbReference type="GO" id="GO:0004601">
    <property type="term" value="F:peroxidase activity"/>
    <property type="evidence" value="ECO:0007669"/>
    <property type="project" value="UniProtKB-KW"/>
</dbReference>
<keyword evidence="3" id="KW-0349">Heme</keyword>
<proteinExistence type="inferred from homology"/>
<evidence type="ECO:0000313" key="10">
    <source>
        <dbReference type="EMBL" id="PBK95236.1"/>
    </source>
</evidence>
<feature type="chain" id="PRO_5013554393" evidence="8">
    <location>
        <begin position="18"/>
        <end position="260"/>
    </location>
</feature>
<name>A0A2H3E6E9_ARMGA</name>
<dbReference type="OMA" id="TSEWVDN"/>
<dbReference type="GO" id="GO:0046872">
    <property type="term" value="F:metal ion binding"/>
    <property type="evidence" value="ECO:0007669"/>
    <property type="project" value="UniProtKB-KW"/>
</dbReference>
<evidence type="ECO:0000256" key="1">
    <source>
        <dbReference type="ARBA" id="ARBA00001970"/>
    </source>
</evidence>
<evidence type="ECO:0000256" key="5">
    <source>
        <dbReference type="ARBA" id="ARBA00023002"/>
    </source>
</evidence>
<dbReference type="OrthoDB" id="407298at2759"/>
<dbReference type="Pfam" id="PF01328">
    <property type="entry name" value="Peroxidase_2"/>
    <property type="match status" value="1"/>
</dbReference>
<evidence type="ECO:0000313" key="11">
    <source>
        <dbReference type="Proteomes" id="UP000217790"/>
    </source>
</evidence>
<evidence type="ECO:0000256" key="8">
    <source>
        <dbReference type="SAM" id="SignalP"/>
    </source>
</evidence>
<dbReference type="InParanoid" id="A0A2H3E6E9"/>
<sequence length="260" mass="28146">MHLSLTFVAALFSAVHATVDLKLHGWQAPRGSDLRGPCPGLNTLANHGFLPRDGKNITIKMVLDAALEGFNIDPPVLILAAKVGLLTTTAPDSFTLDDLKLHGTIEHDASLSRSDFLLGDNVHFNETVYTTLTQSNPGVDYFNATSAGQVQKKRLADDTIANPGIINTSKEFTVRTRESALYLSVMGDPATGVAPKKFVDIFFREERMPIEEGWSKPSTLITGQTISSIADIIEKTSEWVDNGGCPIIRPSPNSDIISCP</sequence>
<keyword evidence="8" id="KW-0732">Signal</keyword>
<dbReference type="PANTHER" id="PTHR33577:SF9">
    <property type="entry name" value="PEROXIDASE STCC"/>
    <property type="match status" value="1"/>
</dbReference>
<gene>
    <name evidence="10" type="ORF">ARMGADRAFT_990088</name>
</gene>
<reference evidence="11" key="1">
    <citation type="journal article" date="2017" name="Nat. Ecol. Evol.">
        <title>Genome expansion and lineage-specific genetic innovations in the forest pathogenic fungi Armillaria.</title>
        <authorList>
            <person name="Sipos G."/>
            <person name="Prasanna A.N."/>
            <person name="Walter M.C."/>
            <person name="O'Connor E."/>
            <person name="Balint B."/>
            <person name="Krizsan K."/>
            <person name="Kiss B."/>
            <person name="Hess J."/>
            <person name="Varga T."/>
            <person name="Slot J."/>
            <person name="Riley R."/>
            <person name="Boka B."/>
            <person name="Rigling D."/>
            <person name="Barry K."/>
            <person name="Lee J."/>
            <person name="Mihaltcheva S."/>
            <person name="LaButti K."/>
            <person name="Lipzen A."/>
            <person name="Waldron R."/>
            <person name="Moloney N.M."/>
            <person name="Sperisen C."/>
            <person name="Kredics L."/>
            <person name="Vagvoelgyi C."/>
            <person name="Patrignani A."/>
            <person name="Fitzpatrick D."/>
            <person name="Nagy I."/>
            <person name="Doyle S."/>
            <person name="Anderson J.B."/>
            <person name="Grigoriev I.V."/>
            <person name="Gueldener U."/>
            <person name="Muensterkoetter M."/>
            <person name="Nagy L.G."/>
        </authorList>
    </citation>
    <scope>NUCLEOTIDE SEQUENCE [LARGE SCALE GENOMIC DNA]</scope>
    <source>
        <strain evidence="11">Ar21-2</strain>
    </source>
</reference>
<dbReference type="InterPro" id="IPR036851">
    <property type="entry name" value="Chloroperoxidase-like_sf"/>
</dbReference>
<feature type="domain" description="Heme haloperoxidase family profile" evidence="9">
    <location>
        <begin position="22"/>
        <end position="231"/>
    </location>
</feature>
<evidence type="ECO:0000256" key="3">
    <source>
        <dbReference type="ARBA" id="ARBA00022617"/>
    </source>
</evidence>
<dbReference type="InterPro" id="IPR000028">
    <property type="entry name" value="Chloroperoxidase"/>
</dbReference>
<comment type="cofactor">
    <cofactor evidence="1">
        <name>heme b</name>
        <dbReference type="ChEBI" id="CHEBI:60344"/>
    </cofactor>
</comment>
<protein>
    <submittedName>
        <fullName evidence="10">Cloroperoxidase</fullName>
    </submittedName>
</protein>
<dbReference type="Gene3D" id="1.10.489.10">
    <property type="entry name" value="Chloroperoxidase-like"/>
    <property type="match status" value="1"/>
</dbReference>
<dbReference type="PANTHER" id="PTHR33577">
    <property type="entry name" value="STERIGMATOCYSTIN BIOSYNTHESIS PEROXIDASE STCC-RELATED"/>
    <property type="match status" value="1"/>
</dbReference>
<organism evidence="10 11">
    <name type="scientific">Armillaria gallica</name>
    <name type="common">Bulbous honey fungus</name>
    <name type="synonym">Armillaria bulbosa</name>
    <dbReference type="NCBI Taxonomy" id="47427"/>
    <lineage>
        <taxon>Eukaryota</taxon>
        <taxon>Fungi</taxon>
        <taxon>Dikarya</taxon>
        <taxon>Basidiomycota</taxon>
        <taxon>Agaricomycotina</taxon>
        <taxon>Agaricomycetes</taxon>
        <taxon>Agaricomycetidae</taxon>
        <taxon>Agaricales</taxon>
        <taxon>Marasmiineae</taxon>
        <taxon>Physalacriaceae</taxon>
        <taxon>Armillaria</taxon>
    </lineage>
</organism>
<evidence type="ECO:0000259" key="9">
    <source>
        <dbReference type="PROSITE" id="PS51405"/>
    </source>
</evidence>
<feature type="signal peptide" evidence="8">
    <location>
        <begin position="1"/>
        <end position="17"/>
    </location>
</feature>
<dbReference type="SUPFAM" id="SSF47571">
    <property type="entry name" value="Cloroperoxidase"/>
    <property type="match status" value="1"/>
</dbReference>
<evidence type="ECO:0000256" key="6">
    <source>
        <dbReference type="ARBA" id="ARBA00023004"/>
    </source>
</evidence>
<evidence type="ECO:0000256" key="2">
    <source>
        <dbReference type="ARBA" id="ARBA00022559"/>
    </source>
</evidence>
<comment type="similarity">
    <text evidence="7">Belongs to the chloroperoxidase family.</text>
</comment>
<keyword evidence="11" id="KW-1185">Reference proteome</keyword>
<evidence type="ECO:0000256" key="4">
    <source>
        <dbReference type="ARBA" id="ARBA00022723"/>
    </source>
</evidence>
<dbReference type="Proteomes" id="UP000217790">
    <property type="component" value="Unassembled WGS sequence"/>
</dbReference>
<dbReference type="AlphaFoldDB" id="A0A2H3E6E9"/>
<accession>A0A2H3E6E9</accession>
<keyword evidence="2 10" id="KW-0575">Peroxidase</keyword>